<dbReference type="InterPro" id="IPR002347">
    <property type="entry name" value="SDR_fam"/>
</dbReference>
<keyword evidence="2" id="KW-0560">Oxidoreductase</keyword>
<dbReference type="EMBL" id="CP038026">
    <property type="protein sequence ID" value="QBQ37730.1"/>
    <property type="molecule type" value="Genomic_DNA"/>
</dbReference>
<dbReference type="OrthoDB" id="9810734at2"/>
<dbReference type="FunFam" id="3.40.50.720:FF:000047">
    <property type="entry name" value="NADP-dependent L-serine/L-allo-threonine dehydrogenase"/>
    <property type="match status" value="1"/>
</dbReference>
<dbReference type="PANTHER" id="PTHR43115">
    <property type="entry name" value="DEHYDROGENASE/REDUCTASE SDR FAMILY MEMBER 11"/>
    <property type="match status" value="1"/>
</dbReference>
<dbReference type="Proteomes" id="UP000619512">
    <property type="component" value="Unassembled WGS sequence"/>
</dbReference>
<dbReference type="GO" id="GO:0016616">
    <property type="term" value="F:oxidoreductase activity, acting on the CH-OH group of donors, NAD or NADP as acceptor"/>
    <property type="evidence" value="ECO:0007669"/>
    <property type="project" value="UniProtKB-ARBA"/>
</dbReference>
<dbReference type="PRINTS" id="PR00081">
    <property type="entry name" value="GDHRDH"/>
</dbReference>
<dbReference type="PANTHER" id="PTHR43115:SF4">
    <property type="entry name" value="DEHYDROGENASE_REDUCTASE SDR FAMILY MEMBER 11"/>
    <property type="match status" value="1"/>
</dbReference>
<reference evidence="6 7" key="2">
    <citation type="submission" date="2019-03" db="EMBL/GenBank/DDBJ databases">
        <title>Draft Genome Sequences of Six Type Strains of the Genus Massilia.</title>
        <authorList>
            <person name="Miess H."/>
            <person name="Frediansyhah A."/>
            <person name="Gross H."/>
        </authorList>
    </citation>
    <scope>NUCLEOTIDE SEQUENCE [LARGE SCALE GENOMIC DNA]</scope>
    <source>
        <strain evidence="6 7">DSM 17505</strain>
    </source>
</reference>
<dbReference type="InterPro" id="IPR057326">
    <property type="entry name" value="KR_dom"/>
</dbReference>
<dbReference type="InterPro" id="IPR020904">
    <property type="entry name" value="Sc_DH/Rdtase_CS"/>
</dbReference>
<evidence type="ECO:0000313" key="6">
    <source>
        <dbReference type="EMBL" id="QBQ37730.1"/>
    </source>
</evidence>
<keyword evidence="7" id="KW-1185">Reference proteome</keyword>
<organism evidence="5 8">
    <name type="scientific">Pseudoduganella plicata</name>
    <dbReference type="NCBI Taxonomy" id="321984"/>
    <lineage>
        <taxon>Bacteria</taxon>
        <taxon>Pseudomonadati</taxon>
        <taxon>Pseudomonadota</taxon>
        <taxon>Betaproteobacteria</taxon>
        <taxon>Burkholderiales</taxon>
        <taxon>Oxalobacteraceae</taxon>
        <taxon>Telluria group</taxon>
        <taxon>Pseudoduganella</taxon>
    </lineage>
</organism>
<dbReference type="AlphaFoldDB" id="A0A4P7BHF4"/>
<dbReference type="Proteomes" id="UP000294359">
    <property type="component" value="Chromosome"/>
</dbReference>
<comment type="similarity">
    <text evidence="1 3">Belongs to the short-chain dehydrogenases/reductases (SDR) family.</text>
</comment>
<dbReference type="RefSeq" id="WP_134386212.1">
    <property type="nucleotide sequence ID" value="NZ_BMWW01000004.1"/>
</dbReference>
<dbReference type="Gene3D" id="3.40.50.720">
    <property type="entry name" value="NAD(P)-binding Rossmann-like Domain"/>
    <property type="match status" value="1"/>
</dbReference>
<accession>A0A4P7BHF4</accession>
<reference evidence="5" key="3">
    <citation type="submission" date="2022-12" db="EMBL/GenBank/DDBJ databases">
        <authorList>
            <person name="Sun Q."/>
            <person name="Kim S."/>
        </authorList>
    </citation>
    <scope>NUCLEOTIDE SEQUENCE</scope>
    <source>
        <strain evidence="5">KCTC 12344</strain>
    </source>
</reference>
<dbReference type="PRINTS" id="PR00080">
    <property type="entry name" value="SDRFAMILY"/>
</dbReference>
<evidence type="ECO:0000259" key="4">
    <source>
        <dbReference type="SMART" id="SM00822"/>
    </source>
</evidence>
<protein>
    <submittedName>
        <fullName evidence="5 6">Oxidoreductase</fullName>
    </submittedName>
</protein>
<evidence type="ECO:0000256" key="3">
    <source>
        <dbReference type="RuleBase" id="RU000363"/>
    </source>
</evidence>
<feature type="domain" description="Ketoreductase" evidence="4">
    <location>
        <begin position="6"/>
        <end position="191"/>
    </location>
</feature>
<name>A0A4P7BHF4_9BURK</name>
<proteinExistence type="inferred from homology"/>
<evidence type="ECO:0000313" key="7">
    <source>
        <dbReference type="Proteomes" id="UP000294359"/>
    </source>
</evidence>
<dbReference type="InterPro" id="IPR036291">
    <property type="entry name" value="NAD(P)-bd_dom_sf"/>
</dbReference>
<dbReference type="SMART" id="SM00822">
    <property type="entry name" value="PKS_KR"/>
    <property type="match status" value="1"/>
</dbReference>
<reference evidence="5" key="1">
    <citation type="journal article" date="2014" name="Int. J. Syst. Evol. Microbiol.">
        <title>Complete genome sequence of Corynebacterium casei LMG S-19264T (=DSM 44701T), isolated from a smear-ripened cheese.</title>
        <authorList>
            <consortium name="US DOE Joint Genome Institute (JGI-PGF)"/>
            <person name="Walter F."/>
            <person name="Albersmeier A."/>
            <person name="Kalinowski J."/>
            <person name="Ruckert C."/>
        </authorList>
    </citation>
    <scope>NUCLEOTIDE SEQUENCE</scope>
    <source>
        <strain evidence="5">KCTC 12344</strain>
    </source>
</reference>
<dbReference type="EMBL" id="BMWW01000004">
    <property type="protein sequence ID" value="GGY92683.1"/>
    <property type="molecule type" value="Genomic_DNA"/>
</dbReference>
<dbReference type="SUPFAM" id="SSF51735">
    <property type="entry name" value="NAD(P)-binding Rossmann-fold domains"/>
    <property type="match status" value="1"/>
</dbReference>
<evidence type="ECO:0000256" key="2">
    <source>
        <dbReference type="ARBA" id="ARBA00023002"/>
    </source>
</evidence>
<dbReference type="Pfam" id="PF00106">
    <property type="entry name" value="adh_short"/>
    <property type="match status" value="1"/>
</dbReference>
<dbReference type="PROSITE" id="PS00061">
    <property type="entry name" value="ADH_SHORT"/>
    <property type="match status" value="1"/>
</dbReference>
<sequence>MELKGKVALVTGASSGIGAATAKKLAEAGVKVGLAARRVDRLDALVDEIRAAGGDAMAIPMDVTDLDAVRRGVAALADRYGRIDIVFANAGLMPASDIASLKVDEWHRMVDVNVKGVLNTVAATLPLLQEQKSGHIVTTSSIAGRKTFAGLGVYCATKHAVAAFSDTLRMEVGKQYGIRVTCLQPGAVESELFEHVSDAGYREQMEGLKEQMTFLKAQDIGDAVVYALQAPAHVDLAEVFVMPTEQPW</sequence>
<gene>
    <name evidence="6" type="ORF">E1742_17300</name>
    <name evidence="5" type="ORF">GCM10007388_27580</name>
</gene>
<evidence type="ECO:0000256" key="1">
    <source>
        <dbReference type="ARBA" id="ARBA00006484"/>
    </source>
</evidence>
<evidence type="ECO:0000313" key="5">
    <source>
        <dbReference type="EMBL" id="GGY92683.1"/>
    </source>
</evidence>
<evidence type="ECO:0000313" key="8">
    <source>
        <dbReference type="Proteomes" id="UP000619512"/>
    </source>
</evidence>